<keyword evidence="3" id="KW-1185">Reference proteome</keyword>
<dbReference type="AlphaFoldDB" id="A0A843UZB9"/>
<proteinExistence type="predicted"/>
<protein>
    <submittedName>
        <fullName evidence="2">Uncharacterized protein</fullName>
    </submittedName>
</protein>
<dbReference type="Proteomes" id="UP000652761">
    <property type="component" value="Unassembled WGS sequence"/>
</dbReference>
<reference evidence="2" key="1">
    <citation type="submission" date="2017-07" db="EMBL/GenBank/DDBJ databases">
        <title>Taro Niue Genome Assembly and Annotation.</title>
        <authorList>
            <person name="Atibalentja N."/>
            <person name="Keating K."/>
            <person name="Fields C.J."/>
        </authorList>
    </citation>
    <scope>NUCLEOTIDE SEQUENCE</scope>
    <source>
        <strain evidence="2">Niue_2</strain>
        <tissue evidence="2">Leaf</tissue>
    </source>
</reference>
<name>A0A843UZB9_COLES</name>
<sequence>MDLHLHVRSQPSLLLLHTHQPGHPQWSSSTFTFAQTGSCSSVVVIDRNRVVRWKRTGIHRQLTRRKRTGHVTDACPLDGKRKDIERVCIRFGAIDTCSQDGKRTHIGRAYGDPLSQRRPYGLPPDIEITDSLRGPDIICFCHASESLRPHFERFVSDVNRRDERPQACIIADVFFEWTIEVARESDVFLCTITTCGAYGTAAVCSLWQHLLHVEMDSQTATGSGGHRCPSICAPLMAMTRGRPSSGGTSCSLCSSTSCSATRWRS</sequence>
<evidence type="ECO:0000313" key="2">
    <source>
        <dbReference type="EMBL" id="MQL88965.1"/>
    </source>
</evidence>
<dbReference type="SUPFAM" id="SSF53756">
    <property type="entry name" value="UDP-Glycosyltransferase/glycogen phosphorylase"/>
    <property type="match status" value="1"/>
</dbReference>
<organism evidence="2 3">
    <name type="scientific">Colocasia esculenta</name>
    <name type="common">Wild taro</name>
    <name type="synonym">Arum esculentum</name>
    <dbReference type="NCBI Taxonomy" id="4460"/>
    <lineage>
        <taxon>Eukaryota</taxon>
        <taxon>Viridiplantae</taxon>
        <taxon>Streptophyta</taxon>
        <taxon>Embryophyta</taxon>
        <taxon>Tracheophyta</taxon>
        <taxon>Spermatophyta</taxon>
        <taxon>Magnoliopsida</taxon>
        <taxon>Liliopsida</taxon>
        <taxon>Araceae</taxon>
        <taxon>Aroideae</taxon>
        <taxon>Colocasieae</taxon>
        <taxon>Colocasia</taxon>
    </lineage>
</organism>
<gene>
    <name evidence="2" type="ORF">Taro_021529</name>
</gene>
<comment type="caution">
    <text evidence="2">The sequence shown here is derived from an EMBL/GenBank/DDBJ whole genome shotgun (WGS) entry which is preliminary data.</text>
</comment>
<evidence type="ECO:0000313" key="3">
    <source>
        <dbReference type="Proteomes" id="UP000652761"/>
    </source>
</evidence>
<dbReference type="EMBL" id="NMUH01001105">
    <property type="protein sequence ID" value="MQL88965.1"/>
    <property type="molecule type" value="Genomic_DNA"/>
</dbReference>
<feature type="compositionally biased region" description="Low complexity" evidence="1">
    <location>
        <begin position="245"/>
        <end position="259"/>
    </location>
</feature>
<feature type="region of interest" description="Disordered" evidence="1">
    <location>
        <begin position="244"/>
        <end position="265"/>
    </location>
</feature>
<accession>A0A843UZB9</accession>
<dbReference type="Gene3D" id="3.40.50.2000">
    <property type="entry name" value="Glycogen Phosphorylase B"/>
    <property type="match status" value="1"/>
</dbReference>
<evidence type="ECO:0000256" key="1">
    <source>
        <dbReference type="SAM" id="MobiDB-lite"/>
    </source>
</evidence>
<dbReference type="OrthoDB" id="5835829at2759"/>